<evidence type="ECO:0000256" key="2">
    <source>
        <dbReference type="ARBA" id="ARBA00004382"/>
    </source>
</evidence>
<organism evidence="11 12">
    <name type="scientific">Photobacterium galatheae</name>
    <dbReference type="NCBI Taxonomy" id="1654360"/>
    <lineage>
        <taxon>Bacteria</taxon>
        <taxon>Pseudomonadati</taxon>
        <taxon>Pseudomonadota</taxon>
        <taxon>Gammaproteobacteria</taxon>
        <taxon>Vibrionales</taxon>
        <taxon>Vibrionaceae</taxon>
        <taxon>Photobacterium</taxon>
    </lineage>
</organism>
<dbReference type="AlphaFoldDB" id="A0A066RPQ9"/>
<evidence type="ECO:0000313" key="11">
    <source>
        <dbReference type="EMBL" id="KDM92339.1"/>
    </source>
</evidence>
<dbReference type="NCBIfam" id="NF003465">
    <property type="entry name" value="PRK05089.1"/>
    <property type="match status" value="1"/>
</dbReference>
<gene>
    <name evidence="11" type="ORF">EA58_06375</name>
</gene>
<evidence type="ECO:0000256" key="7">
    <source>
        <dbReference type="ARBA" id="ARBA00022989"/>
    </source>
</evidence>
<dbReference type="PANTHER" id="PTHR21320:SF3">
    <property type="entry name" value="CYTOCHROME C OXIDASE ASSEMBLY PROTEIN COX11, MITOCHONDRIAL-RELATED"/>
    <property type="match status" value="1"/>
</dbReference>
<evidence type="ECO:0000256" key="5">
    <source>
        <dbReference type="ARBA" id="ARBA00022692"/>
    </source>
</evidence>
<evidence type="ECO:0000256" key="4">
    <source>
        <dbReference type="ARBA" id="ARBA00015384"/>
    </source>
</evidence>
<dbReference type="SUPFAM" id="SSF110111">
    <property type="entry name" value="Ctag/Cox11"/>
    <property type="match status" value="1"/>
</dbReference>
<evidence type="ECO:0000256" key="1">
    <source>
        <dbReference type="ARBA" id="ARBA00004007"/>
    </source>
</evidence>
<feature type="transmembrane region" description="Helical" evidence="10">
    <location>
        <begin position="12"/>
        <end position="33"/>
    </location>
</feature>
<evidence type="ECO:0000256" key="3">
    <source>
        <dbReference type="ARBA" id="ARBA00009620"/>
    </source>
</evidence>
<dbReference type="PIRSF" id="PIRSF005413">
    <property type="entry name" value="COX11"/>
    <property type="match status" value="1"/>
</dbReference>
<dbReference type="RefSeq" id="WP_036750345.1">
    <property type="nucleotide sequence ID" value="NZ_JAGSGC010000015.1"/>
</dbReference>
<dbReference type="GO" id="GO:0005507">
    <property type="term" value="F:copper ion binding"/>
    <property type="evidence" value="ECO:0007669"/>
    <property type="project" value="InterPro"/>
</dbReference>
<comment type="caution">
    <text evidence="11">The sequence shown here is derived from an EMBL/GenBank/DDBJ whole genome shotgun (WGS) entry which is preliminary data.</text>
</comment>
<name>A0A066RPQ9_9GAMM</name>
<keyword evidence="5 10" id="KW-0812">Transmembrane</keyword>
<comment type="subcellular location">
    <subcellularLocation>
        <location evidence="2">Cell inner membrane</location>
        <topology evidence="2">Single-pass type II membrane protein</topology>
        <orientation evidence="2">Periplasmic side</orientation>
    </subcellularLocation>
</comment>
<accession>A0A066RPQ9</accession>
<dbReference type="Proteomes" id="UP000027192">
    <property type="component" value="Unassembled WGS sequence"/>
</dbReference>
<dbReference type="OrthoDB" id="9804841at2"/>
<evidence type="ECO:0000313" key="12">
    <source>
        <dbReference type="Proteomes" id="UP000027192"/>
    </source>
</evidence>
<evidence type="ECO:0000256" key="9">
    <source>
        <dbReference type="ARBA" id="ARBA00023136"/>
    </source>
</evidence>
<dbReference type="InterPro" id="IPR007533">
    <property type="entry name" value="Cyt_c_oxidase_assmbl_CtaG"/>
</dbReference>
<evidence type="ECO:0000256" key="8">
    <source>
        <dbReference type="ARBA" id="ARBA00023008"/>
    </source>
</evidence>
<proteinExistence type="inferred from homology"/>
<keyword evidence="8" id="KW-0186">Copper</keyword>
<dbReference type="EMBL" id="JMIB01000009">
    <property type="protein sequence ID" value="KDM92339.1"/>
    <property type="molecule type" value="Genomic_DNA"/>
</dbReference>
<dbReference type="STRING" id="1654360.EA58_06375"/>
<comment type="function">
    <text evidence="1">Exerts its effect at some terminal stage of cytochrome c oxidase synthesis, probably by being involved in the insertion of the copper B into subunit I.</text>
</comment>
<comment type="similarity">
    <text evidence="3">Belongs to the COX11/CtaG family.</text>
</comment>
<keyword evidence="12" id="KW-1185">Reference proteome</keyword>
<protein>
    <recommendedName>
        <fullName evidence="4">Cytochrome c oxidase assembly protein CtaG</fullName>
    </recommendedName>
</protein>
<keyword evidence="7 10" id="KW-1133">Transmembrane helix</keyword>
<dbReference type="GO" id="GO:0005886">
    <property type="term" value="C:plasma membrane"/>
    <property type="evidence" value="ECO:0007669"/>
    <property type="project" value="UniProtKB-SubCell"/>
</dbReference>
<evidence type="ECO:0000256" key="10">
    <source>
        <dbReference type="SAM" id="Phobius"/>
    </source>
</evidence>
<keyword evidence="6" id="KW-0735">Signal-anchor</keyword>
<dbReference type="Gene3D" id="2.60.370.10">
    <property type="entry name" value="Ctag/Cox11"/>
    <property type="match status" value="1"/>
</dbReference>
<sequence>MADSAKGKKKSLLLLIVLSLGMFGFAFALVPLYNVFCEVTGINGKTSAQAAVASELVDEKRSITVEFIAYVNPGMAWRFEPEVRRMVVHPGETHKIMFSAENLTQKDTVGQAVPSVSPGMGALYFNKIECFCFNRQPLAAGASAELPLLFYIDPELPEDIHTLTLAYTLFNAQPDAEAQTQ</sequence>
<dbReference type="Pfam" id="PF04442">
    <property type="entry name" value="CtaG_Cox11"/>
    <property type="match status" value="1"/>
</dbReference>
<dbReference type="InterPro" id="IPR023471">
    <property type="entry name" value="CtaG/Cox11_dom_sf"/>
</dbReference>
<evidence type="ECO:0000256" key="6">
    <source>
        <dbReference type="ARBA" id="ARBA00022968"/>
    </source>
</evidence>
<dbReference type="PANTHER" id="PTHR21320">
    <property type="entry name" value="CYTOCHROME C OXIDASE ASSEMBLY PROTEIN COX11-RELATED"/>
    <property type="match status" value="1"/>
</dbReference>
<keyword evidence="9 10" id="KW-0472">Membrane</keyword>
<reference evidence="11 12" key="1">
    <citation type="submission" date="2014-04" db="EMBL/GenBank/DDBJ databases">
        <title>Draft genome sequence of Photobacterium halotolerans S2753: a solonamide, ngercheumicin and holomycin producer.</title>
        <authorList>
            <person name="Machado H.R."/>
            <person name="Gram L."/>
        </authorList>
    </citation>
    <scope>NUCLEOTIDE SEQUENCE [LARGE SCALE GENOMIC DNA]</scope>
    <source>
        <strain evidence="11 12">S2753</strain>
    </source>
</reference>